<gene>
    <name evidence="2" type="primary">ydeJ</name>
    <name evidence="2" type="ORF">EH105704_22_00030</name>
</gene>
<dbReference type="EMBL" id="BAFF01000022">
    <property type="protein sequence ID" value="GAB53844.1"/>
    <property type="molecule type" value="Genomic_DNA"/>
</dbReference>
<keyword evidence="3" id="KW-1185">Reference proteome</keyword>
<dbReference type="SUPFAM" id="SSF142433">
    <property type="entry name" value="CinA-like"/>
    <property type="match status" value="1"/>
</dbReference>
<dbReference type="eggNOG" id="COG1546">
    <property type="taxonomic scope" value="Bacteria"/>
</dbReference>
<name>H5V786_ATLHE</name>
<dbReference type="GeneID" id="92828350"/>
<comment type="caution">
    <text evidence="2">The sequence shown here is derived from an EMBL/GenBank/DDBJ whole genome shotgun (WGS) entry which is preliminary data.</text>
</comment>
<organism evidence="2 3">
    <name type="scientific">Atlantibacter hermannii NBRC 105704</name>
    <dbReference type="NCBI Taxonomy" id="1115512"/>
    <lineage>
        <taxon>Bacteria</taxon>
        <taxon>Pseudomonadati</taxon>
        <taxon>Pseudomonadota</taxon>
        <taxon>Gammaproteobacteria</taxon>
        <taxon>Enterobacterales</taxon>
        <taxon>Enterobacteriaceae</taxon>
        <taxon>Atlantibacter</taxon>
    </lineage>
</organism>
<reference evidence="2 3" key="1">
    <citation type="submission" date="2012-02" db="EMBL/GenBank/DDBJ databases">
        <title>Whole genome shotgun sequence of Escherichia hermannii NBRC 105704.</title>
        <authorList>
            <person name="Yoshida I."/>
            <person name="Hosoyama A."/>
            <person name="Tsuchikane K."/>
            <person name="Katsumata H."/>
            <person name="Yamazaki S."/>
            <person name="Fujita N."/>
        </authorList>
    </citation>
    <scope>NUCLEOTIDE SEQUENCE [LARGE SCALE GENOMIC DNA]</scope>
    <source>
        <strain evidence="2 3">NBRC 105704</strain>
    </source>
</reference>
<dbReference type="NCBIfam" id="NF002972">
    <property type="entry name" value="PRK03657.1"/>
    <property type="match status" value="1"/>
</dbReference>
<dbReference type="InterPro" id="IPR036653">
    <property type="entry name" value="CinA-like_C"/>
</dbReference>
<accession>H5V786</accession>
<dbReference type="InterPro" id="IPR008136">
    <property type="entry name" value="CinA_C"/>
</dbReference>
<feature type="domain" description="CinA C-terminal" evidence="1">
    <location>
        <begin position="10"/>
        <end position="159"/>
    </location>
</feature>
<sequence>MDNDELINQANELGKLLRARTLRLTTAESCTGGQLAVALCAAENTPDFYSCGFITFNDDAKRKLINVRPETLARYTAVSQQTVEEMVAGALAESGEDIGVAISGYAGPDGGPDGTPAGTVWFAWGEADTIKSAVKRFEGDSVTVLQQAVVYAITMLREYVTQLHDNEA</sequence>
<dbReference type="Gene3D" id="3.90.950.20">
    <property type="entry name" value="CinA-like"/>
    <property type="match status" value="1"/>
</dbReference>
<dbReference type="Proteomes" id="UP000010297">
    <property type="component" value="Unassembled WGS sequence"/>
</dbReference>
<dbReference type="AlphaFoldDB" id="H5V786"/>
<evidence type="ECO:0000313" key="2">
    <source>
        <dbReference type="EMBL" id="GAB53844.1"/>
    </source>
</evidence>
<protein>
    <recommendedName>
        <fullName evidence="1">CinA C-terminal domain-containing protein</fullName>
    </recommendedName>
</protein>
<evidence type="ECO:0000313" key="3">
    <source>
        <dbReference type="Proteomes" id="UP000010297"/>
    </source>
</evidence>
<dbReference type="RefSeq" id="WP_002438427.1">
    <property type="nucleotide sequence ID" value="NZ_BAFF01000022.1"/>
</dbReference>
<dbReference type="NCBIfam" id="TIGR00199">
    <property type="entry name" value="PncC_domain"/>
    <property type="match status" value="1"/>
</dbReference>
<dbReference type="Pfam" id="PF02464">
    <property type="entry name" value="CinA"/>
    <property type="match status" value="1"/>
</dbReference>
<evidence type="ECO:0000259" key="1">
    <source>
        <dbReference type="Pfam" id="PF02464"/>
    </source>
</evidence>
<proteinExistence type="predicted"/>